<accession>A0A151NTK6</accession>
<evidence type="ECO:0000313" key="1">
    <source>
        <dbReference type="EMBL" id="KYO40186.1"/>
    </source>
</evidence>
<gene>
    <name evidence="1" type="ORF">Y1Q_0000034</name>
</gene>
<keyword evidence="2" id="KW-1185">Reference proteome</keyword>
<name>A0A151NTK6_ALLMI</name>
<dbReference type="AlphaFoldDB" id="A0A151NTK6"/>
<comment type="caution">
    <text evidence="1">The sequence shown here is derived from an EMBL/GenBank/DDBJ whole genome shotgun (WGS) entry which is preliminary data.</text>
</comment>
<protein>
    <submittedName>
        <fullName evidence="1">Uncharacterized protein</fullName>
    </submittedName>
</protein>
<dbReference type="Proteomes" id="UP000050525">
    <property type="component" value="Unassembled WGS sequence"/>
</dbReference>
<dbReference type="EMBL" id="AKHW03002066">
    <property type="protein sequence ID" value="KYO40186.1"/>
    <property type="molecule type" value="Genomic_DNA"/>
</dbReference>
<sequence length="73" mass="8343">MKVPDRLDLALYFAHPDVVPNRRFNCQSEKLNKDILCWNETTVKLPQYYTSGQPYKALRPSNNLQGSGGTPFV</sequence>
<organism evidence="1 2">
    <name type="scientific">Alligator mississippiensis</name>
    <name type="common">American alligator</name>
    <dbReference type="NCBI Taxonomy" id="8496"/>
    <lineage>
        <taxon>Eukaryota</taxon>
        <taxon>Metazoa</taxon>
        <taxon>Chordata</taxon>
        <taxon>Craniata</taxon>
        <taxon>Vertebrata</taxon>
        <taxon>Euteleostomi</taxon>
        <taxon>Archelosauria</taxon>
        <taxon>Archosauria</taxon>
        <taxon>Crocodylia</taxon>
        <taxon>Alligatoridae</taxon>
        <taxon>Alligatorinae</taxon>
        <taxon>Alligator</taxon>
    </lineage>
</organism>
<reference evidence="1 2" key="1">
    <citation type="journal article" date="2012" name="Genome Biol.">
        <title>Sequencing three crocodilian genomes to illuminate the evolution of archosaurs and amniotes.</title>
        <authorList>
            <person name="St John J.A."/>
            <person name="Braun E.L."/>
            <person name="Isberg S.R."/>
            <person name="Miles L.G."/>
            <person name="Chong A.Y."/>
            <person name="Gongora J."/>
            <person name="Dalzell P."/>
            <person name="Moran C."/>
            <person name="Bed'hom B."/>
            <person name="Abzhanov A."/>
            <person name="Burgess S.C."/>
            <person name="Cooksey A.M."/>
            <person name="Castoe T.A."/>
            <person name="Crawford N.G."/>
            <person name="Densmore L.D."/>
            <person name="Drew J.C."/>
            <person name="Edwards S.V."/>
            <person name="Faircloth B.C."/>
            <person name="Fujita M.K."/>
            <person name="Greenwold M.J."/>
            <person name="Hoffmann F.G."/>
            <person name="Howard J.M."/>
            <person name="Iguchi T."/>
            <person name="Janes D.E."/>
            <person name="Khan S.Y."/>
            <person name="Kohno S."/>
            <person name="de Koning A.J."/>
            <person name="Lance S.L."/>
            <person name="McCarthy F.M."/>
            <person name="McCormack J.E."/>
            <person name="Merchant M.E."/>
            <person name="Peterson D.G."/>
            <person name="Pollock D.D."/>
            <person name="Pourmand N."/>
            <person name="Raney B.J."/>
            <person name="Roessler K.A."/>
            <person name="Sanford J.R."/>
            <person name="Sawyer R.H."/>
            <person name="Schmidt C.J."/>
            <person name="Triplett E.W."/>
            <person name="Tuberville T.D."/>
            <person name="Venegas-Anaya M."/>
            <person name="Howard J.T."/>
            <person name="Jarvis E.D."/>
            <person name="Guillette L.J.Jr."/>
            <person name="Glenn T.C."/>
            <person name="Green R.E."/>
            <person name="Ray D.A."/>
        </authorList>
    </citation>
    <scope>NUCLEOTIDE SEQUENCE [LARGE SCALE GENOMIC DNA]</scope>
    <source>
        <strain evidence="1">KSC_2009_1</strain>
    </source>
</reference>
<proteinExistence type="predicted"/>
<evidence type="ECO:0000313" key="2">
    <source>
        <dbReference type="Proteomes" id="UP000050525"/>
    </source>
</evidence>